<feature type="region of interest" description="Disordered" evidence="1">
    <location>
        <begin position="39"/>
        <end position="67"/>
    </location>
</feature>
<dbReference type="EMBL" id="RBNJ01018628">
    <property type="protein sequence ID" value="RUS23768.1"/>
    <property type="molecule type" value="Genomic_DNA"/>
</dbReference>
<evidence type="ECO:0000313" key="3">
    <source>
        <dbReference type="Proteomes" id="UP000274822"/>
    </source>
</evidence>
<accession>A0A433Q1Z0</accession>
<comment type="caution">
    <text evidence="2">The sequence shown here is derived from an EMBL/GenBank/DDBJ whole genome shotgun (WGS) entry which is preliminary data.</text>
</comment>
<proteinExistence type="predicted"/>
<protein>
    <submittedName>
        <fullName evidence="2">Uncharacterized protein</fullName>
    </submittedName>
</protein>
<dbReference type="AlphaFoldDB" id="A0A433Q1Z0"/>
<sequence length="67" mass="7484">MSSLFDVKGFPTIKVFPPELRKLKRALACSSRGPLTRVTLGKYPPLPNTQTTRARAKPRPLLTTSFQ</sequence>
<organism evidence="2 3">
    <name type="scientific">Jimgerdemannia flammicorona</name>
    <dbReference type="NCBI Taxonomy" id="994334"/>
    <lineage>
        <taxon>Eukaryota</taxon>
        <taxon>Fungi</taxon>
        <taxon>Fungi incertae sedis</taxon>
        <taxon>Mucoromycota</taxon>
        <taxon>Mucoromycotina</taxon>
        <taxon>Endogonomycetes</taxon>
        <taxon>Endogonales</taxon>
        <taxon>Endogonaceae</taxon>
        <taxon>Jimgerdemannia</taxon>
    </lineage>
</organism>
<keyword evidence="3" id="KW-1185">Reference proteome</keyword>
<dbReference type="Proteomes" id="UP000274822">
    <property type="component" value="Unassembled WGS sequence"/>
</dbReference>
<gene>
    <name evidence="2" type="ORF">BC938DRAFT_474651</name>
</gene>
<reference evidence="2 3" key="1">
    <citation type="journal article" date="2018" name="New Phytol.">
        <title>Phylogenomics of Endogonaceae and evolution of mycorrhizas within Mucoromycota.</title>
        <authorList>
            <person name="Chang Y."/>
            <person name="Desiro A."/>
            <person name="Na H."/>
            <person name="Sandor L."/>
            <person name="Lipzen A."/>
            <person name="Clum A."/>
            <person name="Barry K."/>
            <person name="Grigoriev I.V."/>
            <person name="Martin F.M."/>
            <person name="Stajich J.E."/>
            <person name="Smith M.E."/>
            <person name="Bonito G."/>
            <person name="Spatafora J.W."/>
        </authorList>
    </citation>
    <scope>NUCLEOTIDE SEQUENCE [LARGE SCALE GENOMIC DNA]</scope>
    <source>
        <strain evidence="2 3">AD002</strain>
    </source>
</reference>
<evidence type="ECO:0000256" key="1">
    <source>
        <dbReference type="SAM" id="MobiDB-lite"/>
    </source>
</evidence>
<evidence type="ECO:0000313" key="2">
    <source>
        <dbReference type="EMBL" id="RUS23768.1"/>
    </source>
</evidence>
<name>A0A433Q1Z0_9FUNG</name>